<evidence type="ECO:0000259" key="6">
    <source>
        <dbReference type="PROSITE" id="PS51387"/>
    </source>
</evidence>
<evidence type="ECO:0000256" key="5">
    <source>
        <dbReference type="ARBA" id="ARBA00023002"/>
    </source>
</evidence>
<dbReference type="GO" id="GO:0016491">
    <property type="term" value="F:oxidoreductase activity"/>
    <property type="evidence" value="ECO:0007669"/>
    <property type="project" value="UniProtKB-KW"/>
</dbReference>
<dbReference type="Gene3D" id="3.30.70.2740">
    <property type="match status" value="1"/>
</dbReference>
<dbReference type="RefSeq" id="WP_093395805.1">
    <property type="nucleotide sequence ID" value="NZ_FOUU01000009.1"/>
</dbReference>
<dbReference type="InterPro" id="IPR016166">
    <property type="entry name" value="FAD-bd_PCMH"/>
</dbReference>
<keyword evidence="8" id="KW-1185">Reference proteome</keyword>
<keyword evidence="5" id="KW-0560">Oxidoreductase</keyword>
<evidence type="ECO:0000256" key="2">
    <source>
        <dbReference type="ARBA" id="ARBA00008000"/>
    </source>
</evidence>
<dbReference type="FunFam" id="3.30.70.2740:FF:000001">
    <property type="entry name" value="D-lactate dehydrogenase mitochondrial"/>
    <property type="match status" value="1"/>
</dbReference>
<sequence length="465" mass="50909">MNPEKFVRELESIFDSDAVLTSSEDLVAYGYDASRLQGIPLCVVFPSSSQQLCELFDRSVRYGIPVFPRGAGSGMTGAAVPLERGIVVSMERMNRIIDIDTENMTCEVEPGVVTGVLQAEVEKYGLFYPPDPSSLQFSTIGGNVATGAGGPRAVKYGVTRDYVMWLETVVPIGRVIKTGSKAIKSVVGYDLTRLLVGSEGTLGIFTRIGLRLIPAPDPSWLILVTFSSPHAAADLVCNILKSRFIPSALEFMDSSVLNIVDTSGIAIPPGTEAAILIEVDDPLFVRERVMKDIHHLCRIGGALSIEQARSDEEKARLWKLRRSISPALSKIRIGKINEDVAVPRKVLPDLVVRIRELSREVDLPIPVFGHAGDGNLHVNIMYDPKDPGERTRAQTAVSRLFEIVLNLGGTISGEHGVGIAKTPFVRKELSDDTLELMWKIKRAFDPRNILNPGKLFIPNHAFIGR</sequence>
<dbReference type="Proteomes" id="UP000199611">
    <property type="component" value="Unassembled WGS sequence"/>
</dbReference>
<dbReference type="Pfam" id="PF01565">
    <property type="entry name" value="FAD_binding_4"/>
    <property type="match status" value="1"/>
</dbReference>
<evidence type="ECO:0000256" key="1">
    <source>
        <dbReference type="ARBA" id="ARBA00001974"/>
    </source>
</evidence>
<protein>
    <submittedName>
        <fullName evidence="7">Glycolate oxidase</fullName>
    </submittedName>
</protein>
<dbReference type="EMBL" id="FOUU01000009">
    <property type="protein sequence ID" value="SFM98882.1"/>
    <property type="molecule type" value="Genomic_DNA"/>
</dbReference>
<gene>
    <name evidence="7" type="ORF">SAMN05660836_02206</name>
</gene>
<dbReference type="PANTHER" id="PTHR42934:SF3">
    <property type="entry name" value="D-LACTATE DEHYDROGENASE"/>
    <property type="match status" value="1"/>
</dbReference>
<dbReference type="Gene3D" id="3.30.465.10">
    <property type="match status" value="1"/>
</dbReference>
<evidence type="ECO:0000313" key="8">
    <source>
        <dbReference type="Proteomes" id="UP000199611"/>
    </source>
</evidence>
<dbReference type="InterPro" id="IPR006094">
    <property type="entry name" value="Oxid_FAD_bind_N"/>
</dbReference>
<dbReference type="PROSITE" id="PS51387">
    <property type="entry name" value="FAD_PCMH"/>
    <property type="match status" value="1"/>
</dbReference>
<evidence type="ECO:0000313" key="7">
    <source>
        <dbReference type="EMBL" id="SFM98882.1"/>
    </source>
</evidence>
<reference evidence="8" key="1">
    <citation type="submission" date="2016-10" db="EMBL/GenBank/DDBJ databases">
        <authorList>
            <person name="Varghese N."/>
            <person name="Submissions S."/>
        </authorList>
    </citation>
    <scope>NUCLEOTIDE SEQUENCE [LARGE SCALE GENOMIC DNA]</scope>
    <source>
        <strain evidence="8">DSM 9990</strain>
    </source>
</reference>
<feature type="domain" description="FAD-binding PCMH-type" evidence="6">
    <location>
        <begin position="36"/>
        <end position="215"/>
    </location>
</feature>
<comment type="cofactor">
    <cofactor evidence="1">
        <name>FAD</name>
        <dbReference type="ChEBI" id="CHEBI:57692"/>
    </cofactor>
</comment>
<dbReference type="SUPFAM" id="SSF55103">
    <property type="entry name" value="FAD-linked oxidases, C-terminal domain"/>
    <property type="match status" value="1"/>
</dbReference>
<dbReference type="InterPro" id="IPR016164">
    <property type="entry name" value="FAD-linked_Oxase-like_C"/>
</dbReference>
<proteinExistence type="inferred from homology"/>
<name>A0A1I4VCH0_9BACT</name>
<comment type="similarity">
    <text evidence="2">Belongs to the FAD-binding oxidoreductase/transferase type 4 family.</text>
</comment>
<keyword evidence="4" id="KW-0274">FAD</keyword>
<dbReference type="Pfam" id="PF02913">
    <property type="entry name" value="FAD-oxidase_C"/>
    <property type="match status" value="1"/>
</dbReference>
<dbReference type="PANTHER" id="PTHR42934">
    <property type="entry name" value="GLYCOLATE OXIDASE SUBUNIT GLCD"/>
    <property type="match status" value="1"/>
</dbReference>
<evidence type="ECO:0000256" key="4">
    <source>
        <dbReference type="ARBA" id="ARBA00022827"/>
    </source>
</evidence>
<dbReference type="GO" id="GO:0071949">
    <property type="term" value="F:FAD binding"/>
    <property type="evidence" value="ECO:0007669"/>
    <property type="project" value="InterPro"/>
</dbReference>
<dbReference type="InterPro" id="IPR051914">
    <property type="entry name" value="FAD-linked_OxidoTrans_Type4"/>
</dbReference>
<dbReference type="STRING" id="39841.SAMN05660836_02206"/>
<dbReference type="InterPro" id="IPR004113">
    <property type="entry name" value="FAD-bd_oxidored_4_C"/>
</dbReference>
<keyword evidence="3" id="KW-0285">Flavoprotein</keyword>
<dbReference type="FunFam" id="1.10.45.10:FF:000001">
    <property type="entry name" value="D-lactate dehydrogenase mitochondrial"/>
    <property type="match status" value="1"/>
</dbReference>
<dbReference type="Gene3D" id="1.10.45.10">
    <property type="entry name" value="Vanillyl-alcohol Oxidase, Chain A, domain 4"/>
    <property type="match status" value="1"/>
</dbReference>
<dbReference type="SUPFAM" id="SSF56176">
    <property type="entry name" value="FAD-binding/transporter-associated domain-like"/>
    <property type="match status" value="1"/>
</dbReference>
<evidence type="ECO:0000256" key="3">
    <source>
        <dbReference type="ARBA" id="ARBA00022630"/>
    </source>
</evidence>
<dbReference type="OrthoDB" id="9811557at2"/>
<dbReference type="InterPro" id="IPR036318">
    <property type="entry name" value="FAD-bd_PCMH-like_sf"/>
</dbReference>
<dbReference type="AlphaFoldDB" id="A0A1I4VCH0"/>
<accession>A0A1I4VCH0</accession>
<dbReference type="InterPro" id="IPR016169">
    <property type="entry name" value="FAD-bd_PCMH_sub2"/>
</dbReference>
<dbReference type="InterPro" id="IPR016171">
    <property type="entry name" value="Vanillyl_alc_oxidase_C-sub2"/>
</dbReference>
<organism evidence="7 8">
    <name type="scientific">Thermodesulforhabdus norvegica</name>
    <dbReference type="NCBI Taxonomy" id="39841"/>
    <lineage>
        <taxon>Bacteria</taxon>
        <taxon>Pseudomonadati</taxon>
        <taxon>Thermodesulfobacteriota</taxon>
        <taxon>Syntrophobacteria</taxon>
        <taxon>Syntrophobacterales</taxon>
        <taxon>Thermodesulforhabdaceae</taxon>
        <taxon>Thermodesulforhabdus</taxon>
    </lineage>
</organism>